<sequence length="717" mass="78933">MSDEISSSNADLYNKLSSAIGKQSGKISESAEQVNLSVFKDNDPIKGKIQDALLKFKRNNGNNNISSSNKPAETHINPDGSGTKVTQRMDKNGNLVTETVTMGPGGKVLSKNSTVKNKNGKMINNVTTTYTYDNDGKLQKTKTSIVNGRGITTREDLYGSDGKIQHRKEEQTTFKGGKKLKSKAETDFNYENGKLSSTVRKGTDIEGHPYEDIRNYEEDGKTLKNRSHSYYRRGALHKDYYEGENLTNRMQGGLPSTRVVYEEDGTTVKETIKNEFDENGVLIGREKYDRNGNLIEKHDFSKVDGHFDTAYQIGKGDCYLLASINALSQTEKGQEILRQNITESVNENGEKVYTITFPGAEIARDSLINGTGEVNMGKLPADKVHIQGSYTVTEAELEAAAKRAGKDYSAGDKDVLLYEIAYEKYRKDVAQTIKDNNINPRKTQYIAGLGIANVSSEDKLSGGNAAEATFILTGRQSDTYIPPHPQKAPTCYIDADMNMHVTDESGNLDSDFNDKAMAVMVNNKPNNDVDGMLADLREDSRDGKIDNYAATAGFTVSSQEVNGQVISGGGHALTIVKVTDDEVVLSNPWDPDTNITMTIDEFKKAATLVTCIELNPQEQAQSNQNNSNDTGGKIQSLLSRINSQQPSRPVLTSEQRENLISFAHRYIAQHGITPSKANVQKILNALRELNPDAVKTENGEMYLDAGTEINLPDFDDI</sequence>
<evidence type="ECO:0000313" key="2">
    <source>
        <dbReference type="EMBL" id="MBO8430205.1"/>
    </source>
</evidence>
<dbReference type="AlphaFoldDB" id="A0A9D9GX06"/>
<accession>A0A9D9GX06</accession>
<protein>
    <recommendedName>
        <fullName evidence="4">Calpain catalytic domain-containing protein</fullName>
    </recommendedName>
</protein>
<evidence type="ECO:0000256" key="1">
    <source>
        <dbReference type="SAM" id="MobiDB-lite"/>
    </source>
</evidence>
<comment type="caution">
    <text evidence="2">The sequence shown here is derived from an EMBL/GenBank/DDBJ whole genome shotgun (WGS) entry which is preliminary data.</text>
</comment>
<dbReference type="Proteomes" id="UP000823632">
    <property type="component" value="Unassembled WGS sequence"/>
</dbReference>
<organism evidence="2 3">
    <name type="scientific">Candidatus Scatousia excrementipullorum</name>
    <dbReference type="NCBI Taxonomy" id="2840936"/>
    <lineage>
        <taxon>Bacteria</taxon>
        <taxon>Candidatus Scatousia</taxon>
    </lineage>
</organism>
<proteinExistence type="predicted"/>
<gene>
    <name evidence="2" type="ORF">IAC76_02345</name>
</gene>
<evidence type="ECO:0008006" key="4">
    <source>
        <dbReference type="Google" id="ProtNLM"/>
    </source>
</evidence>
<reference evidence="2" key="2">
    <citation type="journal article" date="2021" name="PeerJ">
        <title>Extensive microbial diversity within the chicken gut microbiome revealed by metagenomics and culture.</title>
        <authorList>
            <person name="Gilroy R."/>
            <person name="Ravi A."/>
            <person name="Getino M."/>
            <person name="Pursley I."/>
            <person name="Horton D.L."/>
            <person name="Alikhan N.F."/>
            <person name="Baker D."/>
            <person name="Gharbi K."/>
            <person name="Hall N."/>
            <person name="Watson M."/>
            <person name="Adriaenssens E.M."/>
            <person name="Foster-Nyarko E."/>
            <person name="Jarju S."/>
            <person name="Secka A."/>
            <person name="Antonio M."/>
            <person name="Oren A."/>
            <person name="Chaudhuri R.R."/>
            <person name="La Ragione R."/>
            <person name="Hildebrand F."/>
            <person name="Pallen M.J."/>
        </authorList>
    </citation>
    <scope>NUCLEOTIDE SEQUENCE</scope>
    <source>
        <strain evidence="2">10192</strain>
    </source>
</reference>
<dbReference type="EMBL" id="JADIND010000049">
    <property type="protein sequence ID" value="MBO8430205.1"/>
    <property type="molecule type" value="Genomic_DNA"/>
</dbReference>
<name>A0A9D9GX06_9BACT</name>
<feature type="region of interest" description="Disordered" evidence="1">
    <location>
        <begin position="60"/>
        <end position="84"/>
    </location>
</feature>
<feature type="compositionally biased region" description="Low complexity" evidence="1">
    <location>
        <begin position="60"/>
        <end position="69"/>
    </location>
</feature>
<evidence type="ECO:0000313" key="3">
    <source>
        <dbReference type="Proteomes" id="UP000823632"/>
    </source>
</evidence>
<reference evidence="2" key="1">
    <citation type="submission" date="2020-10" db="EMBL/GenBank/DDBJ databases">
        <authorList>
            <person name="Gilroy R."/>
        </authorList>
    </citation>
    <scope>NUCLEOTIDE SEQUENCE</scope>
    <source>
        <strain evidence="2">10192</strain>
    </source>
</reference>